<dbReference type="InterPro" id="IPR003646">
    <property type="entry name" value="SH3-like_bac-type"/>
</dbReference>
<dbReference type="InterPro" id="IPR013105">
    <property type="entry name" value="TPR_2"/>
</dbReference>
<keyword evidence="4" id="KW-1133">Transmembrane helix</keyword>
<dbReference type="SMART" id="SM00287">
    <property type="entry name" value="SH3b"/>
    <property type="match status" value="1"/>
</dbReference>
<keyword evidence="4" id="KW-0812">Transmembrane</keyword>
<dbReference type="AlphaFoldDB" id="A0A1G8B5Z2"/>
<dbReference type="EMBL" id="FNDQ01000001">
    <property type="protein sequence ID" value="SDH28571.1"/>
    <property type="molecule type" value="Genomic_DNA"/>
</dbReference>
<accession>A0A1G8B5Z2</accession>
<evidence type="ECO:0000259" key="5">
    <source>
        <dbReference type="PROSITE" id="PS51781"/>
    </source>
</evidence>
<dbReference type="SMART" id="SM00028">
    <property type="entry name" value="TPR"/>
    <property type="match status" value="2"/>
</dbReference>
<dbReference type="Proteomes" id="UP000243588">
    <property type="component" value="Unassembled WGS sequence"/>
</dbReference>
<evidence type="ECO:0000313" key="7">
    <source>
        <dbReference type="Proteomes" id="UP000243588"/>
    </source>
</evidence>
<evidence type="ECO:0000256" key="4">
    <source>
        <dbReference type="SAM" id="Phobius"/>
    </source>
</evidence>
<feature type="repeat" description="TPR" evidence="3">
    <location>
        <begin position="57"/>
        <end position="90"/>
    </location>
</feature>
<gene>
    <name evidence="6" type="ORF">SAMN05421818_101177</name>
</gene>
<dbReference type="PROSITE" id="PS50293">
    <property type="entry name" value="TPR_REGION"/>
    <property type="match status" value="1"/>
</dbReference>
<protein>
    <submittedName>
        <fullName evidence="6">Tetratricopeptide repeat-containing protein</fullName>
    </submittedName>
</protein>
<feature type="domain" description="SH3b" evidence="5">
    <location>
        <begin position="190"/>
        <end position="252"/>
    </location>
</feature>
<dbReference type="Pfam" id="PF07719">
    <property type="entry name" value="TPR_2"/>
    <property type="match status" value="1"/>
</dbReference>
<dbReference type="PROSITE" id="PS50005">
    <property type="entry name" value="TPR"/>
    <property type="match status" value="1"/>
</dbReference>
<dbReference type="STRING" id="702745.SAMN05421818_101177"/>
<dbReference type="PROSITE" id="PS51781">
    <property type="entry name" value="SH3B"/>
    <property type="match status" value="1"/>
</dbReference>
<reference evidence="7" key="1">
    <citation type="submission" date="2016-10" db="EMBL/GenBank/DDBJ databases">
        <authorList>
            <person name="Varghese N."/>
            <person name="Submissions S."/>
        </authorList>
    </citation>
    <scope>NUCLEOTIDE SEQUENCE [LARGE SCALE GENOMIC DNA]</scope>
    <source>
        <strain evidence="7">DSM 23313</strain>
    </source>
</reference>
<sequence length="252" mass="29105">MKHIITFILFVLSTISWGQTANWTERFEKANELILKEKFHEAITIFQDLEKENNSSPELLFNLGNAFYRTNDNVNAVYYYEKALKLTPNDKSIETNLGYARKNLIDDITIVKEYDNQDILHQTLGKLTPDQWSILATILAFTILLAFIVYYLNEKSSIKRISFVWMIVALLSLGASIYAAQFEEAYIGKEETAIIFAQETNLKEEAKNTSKTIKELHAGTKVYILEHNALWIKVRLDNQEIGWLEKATIKNI</sequence>
<dbReference type="SUPFAM" id="SSF48452">
    <property type="entry name" value="TPR-like"/>
    <property type="match status" value="1"/>
</dbReference>
<evidence type="ECO:0000313" key="6">
    <source>
        <dbReference type="EMBL" id="SDH28571.1"/>
    </source>
</evidence>
<evidence type="ECO:0000256" key="3">
    <source>
        <dbReference type="PROSITE-ProRule" id="PRU00339"/>
    </source>
</evidence>
<dbReference type="InterPro" id="IPR011990">
    <property type="entry name" value="TPR-like_helical_dom_sf"/>
</dbReference>
<dbReference type="RefSeq" id="WP_090404759.1">
    <property type="nucleotide sequence ID" value="NZ_FNDQ01000001.1"/>
</dbReference>
<keyword evidence="2 3" id="KW-0802">TPR repeat</keyword>
<feature type="transmembrane region" description="Helical" evidence="4">
    <location>
        <begin position="132"/>
        <end position="151"/>
    </location>
</feature>
<dbReference type="Gene3D" id="1.25.40.10">
    <property type="entry name" value="Tetratricopeptide repeat domain"/>
    <property type="match status" value="1"/>
</dbReference>
<organism evidence="6 7">
    <name type="scientific">Myroides phaeus</name>
    <dbReference type="NCBI Taxonomy" id="702745"/>
    <lineage>
        <taxon>Bacteria</taxon>
        <taxon>Pseudomonadati</taxon>
        <taxon>Bacteroidota</taxon>
        <taxon>Flavobacteriia</taxon>
        <taxon>Flavobacteriales</taxon>
        <taxon>Flavobacteriaceae</taxon>
        <taxon>Myroides</taxon>
    </lineage>
</organism>
<keyword evidence="7" id="KW-1185">Reference proteome</keyword>
<proteinExistence type="predicted"/>
<keyword evidence="4" id="KW-0472">Membrane</keyword>
<feature type="transmembrane region" description="Helical" evidence="4">
    <location>
        <begin position="163"/>
        <end position="180"/>
    </location>
</feature>
<evidence type="ECO:0000256" key="1">
    <source>
        <dbReference type="ARBA" id="ARBA00022737"/>
    </source>
</evidence>
<dbReference type="Gene3D" id="2.30.30.40">
    <property type="entry name" value="SH3 Domains"/>
    <property type="match status" value="1"/>
</dbReference>
<dbReference type="InterPro" id="IPR019734">
    <property type="entry name" value="TPR_rpt"/>
</dbReference>
<evidence type="ECO:0000256" key="2">
    <source>
        <dbReference type="ARBA" id="ARBA00022803"/>
    </source>
</evidence>
<keyword evidence="1" id="KW-0677">Repeat</keyword>
<name>A0A1G8B5Z2_9FLAO</name>